<evidence type="ECO:0000313" key="2">
    <source>
        <dbReference type="Proteomes" id="UP000192940"/>
    </source>
</evidence>
<dbReference type="Proteomes" id="UP000192940">
    <property type="component" value="Chromosome I"/>
</dbReference>
<reference evidence="1 2" key="1">
    <citation type="submission" date="2017-04" db="EMBL/GenBank/DDBJ databases">
        <authorList>
            <person name="Afonso C.L."/>
            <person name="Miller P.J."/>
            <person name="Scott M.A."/>
            <person name="Spackman E."/>
            <person name="Goraichik I."/>
            <person name="Dimitrov K.M."/>
            <person name="Suarez D.L."/>
            <person name="Swayne D.E."/>
        </authorList>
    </citation>
    <scope>NUCLEOTIDE SEQUENCE [LARGE SCALE GENOMIC DNA]</scope>
    <source>
        <strain evidence="1 2">N3/975</strain>
    </source>
</reference>
<name>A0A1X7HQ50_9BACL</name>
<evidence type="ECO:0000313" key="1">
    <source>
        <dbReference type="EMBL" id="SMF90801.1"/>
    </source>
</evidence>
<sequence>MDKTVNEQELVEYIGSKTKATPQDIRLVLKHEQAYIDNAHKGAKGDIDIDSDDLVDYVMSRKDVKLDELTVENILDSEMDYLMKKGLAGYMD</sequence>
<keyword evidence="2" id="KW-1185">Reference proteome</keyword>
<dbReference type="AlphaFoldDB" id="A0A1X7HQ50"/>
<accession>A0A1X7HQ50</accession>
<dbReference type="EMBL" id="LT840184">
    <property type="protein sequence ID" value="SMF90801.1"/>
    <property type="molecule type" value="Genomic_DNA"/>
</dbReference>
<protein>
    <submittedName>
        <fullName evidence="1">Uncharacterized protein</fullName>
    </submittedName>
</protein>
<gene>
    <name evidence="1" type="ORF">SAMN05661091_5244</name>
</gene>
<proteinExistence type="predicted"/>
<organism evidence="1 2">
    <name type="scientific">Paenibacillus uliginis N3/975</name>
    <dbReference type="NCBI Taxonomy" id="1313296"/>
    <lineage>
        <taxon>Bacteria</taxon>
        <taxon>Bacillati</taxon>
        <taxon>Bacillota</taxon>
        <taxon>Bacilli</taxon>
        <taxon>Bacillales</taxon>
        <taxon>Paenibacillaceae</taxon>
        <taxon>Paenibacillus</taxon>
    </lineage>
</organism>
<dbReference type="RefSeq" id="WP_208915885.1">
    <property type="nucleotide sequence ID" value="NZ_LT840184.1"/>
</dbReference>